<evidence type="ECO:0000313" key="3">
    <source>
        <dbReference type="Proteomes" id="UP000284375"/>
    </source>
</evidence>
<feature type="compositionally biased region" description="Basic and acidic residues" evidence="1">
    <location>
        <begin position="1"/>
        <end position="10"/>
    </location>
</feature>
<evidence type="ECO:0000313" key="2">
    <source>
        <dbReference type="EMBL" id="ROV87402.1"/>
    </source>
</evidence>
<name>A0A423V941_CYTCH</name>
<evidence type="ECO:0000256" key="1">
    <source>
        <dbReference type="SAM" id="MobiDB-lite"/>
    </source>
</evidence>
<dbReference type="EMBL" id="LJZO01000084">
    <property type="protein sequence ID" value="ROV87402.1"/>
    <property type="molecule type" value="Genomic_DNA"/>
</dbReference>
<reference evidence="2 3" key="1">
    <citation type="submission" date="2015-09" db="EMBL/GenBank/DDBJ databases">
        <title>Host preference determinants of Valsa canker pathogens revealed by comparative genomics.</title>
        <authorList>
            <person name="Yin Z."/>
            <person name="Huang L."/>
        </authorList>
    </citation>
    <scope>NUCLEOTIDE SEQUENCE [LARGE SCALE GENOMIC DNA]</scope>
    <source>
        <strain evidence="2 3">YSFL</strain>
    </source>
</reference>
<protein>
    <submittedName>
        <fullName evidence="2">Uncharacterized protein</fullName>
    </submittedName>
</protein>
<feature type="compositionally biased region" description="Polar residues" evidence="1">
    <location>
        <begin position="38"/>
        <end position="59"/>
    </location>
</feature>
<feature type="compositionally biased region" description="Polar residues" evidence="1">
    <location>
        <begin position="15"/>
        <end position="30"/>
    </location>
</feature>
<accession>A0A423V941</accession>
<sequence length="158" mass="18062">MAPSEIHSRDITLYQPFSSPNITPQASFTGSRRRQPDSGYSQQSQNFTKTNLNHPTSSHYHGIEQLGRSAPELRLVMKRAGLDRQPRPRHRRGGRSGKDNGQNQEKTPAPLPLEVEEDDGAKKGLLEVDWKEDDKESERPCYWSLLEKLNQELQITKK</sequence>
<proteinExistence type="predicted"/>
<dbReference type="Proteomes" id="UP000284375">
    <property type="component" value="Unassembled WGS sequence"/>
</dbReference>
<gene>
    <name evidence="2" type="ORF">VSDG_09695</name>
</gene>
<keyword evidence="3" id="KW-1185">Reference proteome</keyword>
<feature type="region of interest" description="Disordered" evidence="1">
    <location>
        <begin position="1"/>
        <end position="120"/>
    </location>
</feature>
<dbReference type="AlphaFoldDB" id="A0A423V941"/>
<dbReference type="OrthoDB" id="5244007at2759"/>
<organism evidence="2 3">
    <name type="scientific">Cytospora chrysosperma</name>
    <name type="common">Cytospora canker fungus</name>
    <name type="synonym">Sphaeria chrysosperma</name>
    <dbReference type="NCBI Taxonomy" id="252740"/>
    <lineage>
        <taxon>Eukaryota</taxon>
        <taxon>Fungi</taxon>
        <taxon>Dikarya</taxon>
        <taxon>Ascomycota</taxon>
        <taxon>Pezizomycotina</taxon>
        <taxon>Sordariomycetes</taxon>
        <taxon>Sordariomycetidae</taxon>
        <taxon>Diaporthales</taxon>
        <taxon>Cytosporaceae</taxon>
        <taxon>Cytospora</taxon>
    </lineage>
</organism>
<comment type="caution">
    <text evidence="2">The sequence shown here is derived from an EMBL/GenBank/DDBJ whole genome shotgun (WGS) entry which is preliminary data.</text>
</comment>